<feature type="region of interest" description="Disordered" evidence="2">
    <location>
        <begin position="504"/>
        <end position="524"/>
    </location>
</feature>
<name>A0A835CLH1_APHGI</name>
<keyword evidence="5" id="KW-1185">Reference proteome</keyword>
<gene>
    <name evidence="4" type="ORF">HCN44_007764</name>
</gene>
<reference evidence="4 5" key="1">
    <citation type="submission" date="2020-08" db="EMBL/GenBank/DDBJ databases">
        <title>Aphidius gifuensis genome sequencing and assembly.</title>
        <authorList>
            <person name="Du Z."/>
        </authorList>
    </citation>
    <scope>NUCLEOTIDE SEQUENCE [LARGE SCALE GENOMIC DNA]</scope>
    <source>
        <strain evidence="4">YNYX2018</strain>
        <tissue evidence="4">Adults</tissue>
    </source>
</reference>
<feature type="region of interest" description="Disordered" evidence="2">
    <location>
        <begin position="29"/>
        <end position="61"/>
    </location>
</feature>
<dbReference type="InterPro" id="IPR053019">
    <property type="entry name" value="GATA_zinc_finger"/>
</dbReference>
<dbReference type="PANTHER" id="PTHR23353">
    <property type="entry name" value="RAB-GAP/TBC-RELATED"/>
    <property type="match status" value="1"/>
</dbReference>
<dbReference type="Proteomes" id="UP000639338">
    <property type="component" value="Unassembled WGS sequence"/>
</dbReference>
<dbReference type="AlphaFoldDB" id="A0A835CLH1"/>
<dbReference type="Pfam" id="PF16034">
    <property type="entry name" value="JAKMIP_CC3"/>
    <property type="match status" value="1"/>
</dbReference>
<accession>A0A835CLH1</accession>
<feature type="compositionally biased region" description="Low complexity" evidence="2">
    <location>
        <begin position="504"/>
        <end position="523"/>
    </location>
</feature>
<feature type="region of interest" description="Disordered" evidence="2">
    <location>
        <begin position="352"/>
        <end position="384"/>
    </location>
</feature>
<feature type="coiled-coil region" evidence="1">
    <location>
        <begin position="191"/>
        <end position="218"/>
    </location>
</feature>
<organism evidence="4 5">
    <name type="scientific">Aphidius gifuensis</name>
    <name type="common">Parasitoid wasp</name>
    <dbReference type="NCBI Taxonomy" id="684658"/>
    <lineage>
        <taxon>Eukaryota</taxon>
        <taxon>Metazoa</taxon>
        <taxon>Ecdysozoa</taxon>
        <taxon>Arthropoda</taxon>
        <taxon>Hexapoda</taxon>
        <taxon>Insecta</taxon>
        <taxon>Pterygota</taxon>
        <taxon>Neoptera</taxon>
        <taxon>Endopterygota</taxon>
        <taxon>Hymenoptera</taxon>
        <taxon>Apocrita</taxon>
        <taxon>Ichneumonoidea</taxon>
        <taxon>Braconidae</taxon>
        <taxon>Aphidiinae</taxon>
        <taxon>Aphidius</taxon>
    </lineage>
</organism>
<feature type="compositionally biased region" description="Acidic residues" evidence="2">
    <location>
        <begin position="352"/>
        <end position="364"/>
    </location>
</feature>
<feature type="domain" description="Janus kinase and microtubule-interacting protein C-terminal" evidence="3">
    <location>
        <begin position="409"/>
        <end position="480"/>
    </location>
</feature>
<feature type="compositionally biased region" description="Low complexity" evidence="2">
    <location>
        <begin position="365"/>
        <end position="382"/>
    </location>
</feature>
<evidence type="ECO:0000313" key="4">
    <source>
        <dbReference type="EMBL" id="KAF7988232.1"/>
    </source>
</evidence>
<dbReference type="OrthoDB" id="6424487at2759"/>
<feature type="coiled-coil region" evidence="1">
    <location>
        <begin position="300"/>
        <end position="337"/>
    </location>
</feature>
<evidence type="ECO:0000259" key="3">
    <source>
        <dbReference type="Pfam" id="PF16034"/>
    </source>
</evidence>
<evidence type="ECO:0000256" key="1">
    <source>
        <dbReference type="SAM" id="Coils"/>
    </source>
</evidence>
<feature type="coiled-coil region" evidence="1">
    <location>
        <begin position="112"/>
        <end position="139"/>
    </location>
</feature>
<protein>
    <recommendedName>
        <fullName evidence="3">Janus kinase and microtubule-interacting protein C-terminal domain-containing protein</fullName>
    </recommendedName>
</protein>
<dbReference type="EMBL" id="JACMRX010000006">
    <property type="protein sequence ID" value="KAF7988232.1"/>
    <property type="molecule type" value="Genomic_DNA"/>
</dbReference>
<keyword evidence="1" id="KW-0175">Coiled coil</keyword>
<comment type="caution">
    <text evidence="4">The sequence shown here is derived from an EMBL/GenBank/DDBJ whole genome shotgun (WGS) entry which is preliminary data.</text>
</comment>
<sequence>MMNSLPKDTVTSTKCYSTLIDVNDPKIIVSPRAESTPGARKRRMMEQPSSNTSKTPRKDPAITRVTNKVPDKIKYEKNNEIMQKPPMHPDLPRKRILELSKRDDSTRLRKTIQWLENGAKKLRDDLAEVRSELHEERHATRVLKKKIFDSVLNAHIDKSIIADIKIKLSDVMRNSSAQIPMNDRRADSSINKNHKREILEARKKIVEANEKMKNLKTHSIDSGGFSSLKRRKIDKPDFKRVDSEIQSLRQINKQDRNNFQMKKLQDSEKNLQIRLEPCIEKKFHRGENLQDEQFKKECEIERLRELAVEQQEVIEYLRQALKERERKLDQLSNKKRKEEFYKQWLELEPVAEVDDEDQYEEDDSALSSTPSSLSPQPCSQYQKNSLTRDSYENIIIELEELQTKYIEEKQELLHAKSQVKDLEKALLQETRGSQNNRRALNDKLKRAEERELSLLDELSDMREQNELLEFRILELEETGSRETPDTADSGIVSPELIYKIHQTNQNNKQQQQQQQQHHQQQQQRAIATVIPYNNNNDSDNYNINNSNNNNDIDDNNNHMEKLLFTSSKKSPLSLQESGIFDDDDVDDDDDYDGHIEFINCGTQTETPSCELLQEVERLQQLRERIQERAVKVPVQVDNTLEIIEDNNKILFYKEKIKELEERLEIYEVTDVERSRENKISKQRENDLLDENYRLTEKLHLLENKIHNYEKLDNNNNNNKENFIDKFFDTRDIGTCTDDNIKMDNCLNCQILKKDYYDIVQKFSQIEYLYRKKYMNLKNKEIAFANILKEIDNIWCQREVNYNTKLKKNQDVVVVDNIERMNLIKKIDEFEKISQFMDIDEIFEMKSFSKHAPPSLTDDVQNNISNNQVINVTNDLVSQVPCNNVDGVVQPQKINQMDNYNIENSIIKTSETKALEKVRKRWKCRSEREGWAMKVSKKFQDNNRNSRRSIDKHRLSLRIYTEIYNLLSLEMNKSSFIRCGDDYYILSRLTPAKFKGWTIEFFNTKN</sequence>
<dbReference type="GO" id="GO:0005886">
    <property type="term" value="C:plasma membrane"/>
    <property type="evidence" value="ECO:0007669"/>
    <property type="project" value="TreeGrafter"/>
</dbReference>
<feature type="coiled-coil region" evidence="1">
    <location>
        <begin position="642"/>
        <end position="721"/>
    </location>
</feature>
<evidence type="ECO:0000256" key="2">
    <source>
        <dbReference type="SAM" id="MobiDB-lite"/>
    </source>
</evidence>
<evidence type="ECO:0000313" key="5">
    <source>
        <dbReference type="Proteomes" id="UP000639338"/>
    </source>
</evidence>
<proteinExistence type="predicted"/>
<dbReference type="PANTHER" id="PTHR23353:SF34">
    <property type="entry name" value="TBC1 DOMAIN FAMILY MEMBER 24"/>
    <property type="match status" value="1"/>
</dbReference>
<dbReference type="InterPro" id="IPR031994">
    <property type="entry name" value="JAKMIP_C"/>
</dbReference>